<dbReference type="Gene3D" id="3.90.1150.10">
    <property type="entry name" value="Aspartate Aminotransferase, domain 1"/>
    <property type="match status" value="1"/>
</dbReference>
<dbReference type="InterPro" id="IPR014729">
    <property type="entry name" value="Rossmann-like_a/b/a_fold"/>
</dbReference>
<feature type="domain" description="Aminotransferase class V" evidence="2">
    <location>
        <begin position="54"/>
        <end position="413"/>
    </location>
</feature>
<dbReference type="InterPro" id="IPR015422">
    <property type="entry name" value="PyrdxlP-dep_Trfase_small"/>
</dbReference>
<feature type="domain" description="tRNA(Ile)-lysidine/2-thiocytidine synthase N-terminal" evidence="3">
    <location>
        <begin position="756"/>
        <end position="926"/>
    </location>
</feature>
<dbReference type="SUPFAM" id="SSF52402">
    <property type="entry name" value="Adenine nucleotide alpha hydrolases-like"/>
    <property type="match status" value="1"/>
</dbReference>
<dbReference type="CDD" id="cd24138">
    <property type="entry name" value="TtcA-like"/>
    <property type="match status" value="1"/>
</dbReference>
<dbReference type="InterPro" id="IPR000192">
    <property type="entry name" value="Aminotrans_V_dom"/>
</dbReference>
<feature type="compositionally biased region" description="Basic and acidic residues" evidence="1">
    <location>
        <begin position="1"/>
        <end position="20"/>
    </location>
</feature>
<dbReference type="InterPro" id="IPR015424">
    <property type="entry name" value="PyrdxlP-dep_Trfase"/>
</dbReference>
<comment type="caution">
    <text evidence="4">The sequence shown here is derived from an EMBL/GenBank/DDBJ whole genome shotgun (WGS) entry which is preliminary data.</text>
</comment>
<name>A0AAN8FSZ7_TRICO</name>
<dbReference type="Pfam" id="PF00266">
    <property type="entry name" value="Aminotran_5"/>
    <property type="match status" value="1"/>
</dbReference>
<dbReference type="PANTHER" id="PTHR43686">
    <property type="entry name" value="SULFURTRANSFERASE-RELATED"/>
    <property type="match status" value="1"/>
</dbReference>
<proteinExistence type="predicted"/>
<evidence type="ECO:0000259" key="2">
    <source>
        <dbReference type="Pfam" id="PF00266"/>
    </source>
</evidence>
<dbReference type="EMBL" id="WIXE01004497">
    <property type="protein sequence ID" value="KAK5982974.1"/>
    <property type="molecule type" value="Genomic_DNA"/>
</dbReference>
<dbReference type="Proteomes" id="UP001331761">
    <property type="component" value="Unassembled WGS sequence"/>
</dbReference>
<dbReference type="AlphaFoldDB" id="A0AAN8FSZ7"/>
<dbReference type="PANTHER" id="PTHR43686:SF1">
    <property type="entry name" value="AMINOTRAN_5 DOMAIN-CONTAINING PROTEIN"/>
    <property type="match status" value="1"/>
</dbReference>
<organism evidence="4 5">
    <name type="scientific">Trichostrongylus colubriformis</name>
    <name type="common">Black scour worm</name>
    <dbReference type="NCBI Taxonomy" id="6319"/>
    <lineage>
        <taxon>Eukaryota</taxon>
        <taxon>Metazoa</taxon>
        <taxon>Ecdysozoa</taxon>
        <taxon>Nematoda</taxon>
        <taxon>Chromadorea</taxon>
        <taxon>Rhabditida</taxon>
        <taxon>Rhabditina</taxon>
        <taxon>Rhabditomorpha</taxon>
        <taxon>Strongyloidea</taxon>
        <taxon>Trichostrongylidae</taxon>
        <taxon>Trichostrongylus</taxon>
    </lineage>
</organism>
<accession>A0AAN8FSZ7</accession>
<evidence type="ECO:0000313" key="4">
    <source>
        <dbReference type="EMBL" id="KAK5982974.1"/>
    </source>
</evidence>
<reference evidence="4 5" key="1">
    <citation type="submission" date="2019-10" db="EMBL/GenBank/DDBJ databases">
        <title>Assembly and Annotation for the nematode Trichostrongylus colubriformis.</title>
        <authorList>
            <person name="Martin J."/>
        </authorList>
    </citation>
    <scope>NUCLEOTIDE SEQUENCE [LARGE SCALE GENOMIC DNA]</scope>
    <source>
        <strain evidence="4">G859</strain>
        <tissue evidence="4">Whole worm</tissue>
    </source>
</reference>
<dbReference type="Gene3D" id="3.40.640.10">
    <property type="entry name" value="Type I PLP-dependent aspartate aminotransferase-like (Major domain)"/>
    <property type="match status" value="1"/>
</dbReference>
<sequence>MMQRRFGERIPEIEAKDSLRDSTSTSGNLIPWIRENEIGKDTAIETPFGKRQAIYCDYTASARAIRPIEDYIMEHVLPLYGNTHSSVTVTSEQTTLFVHEARQEIRAMTGAGDGDSVIFVGSGSTAAVELLIHLMQPQNLVVILSVHEHHSNTLPWRAVAEACYYVRESGNGGFDLVDLVRVLDEARGTHPHSQLLAAFTACSNITGICMDVPRISAVLRKYNALSVWDYASSAPYVNINVNGTHPVDAIFFSGHKFVGGVSSPGVLVVKKSLLKATAPKRIGGGTVFFVSSSGEWYLKDAEYREEGGTPDSVGIIRLALSVKLKRAVGEENIIALERQKSERFLSGLKGCSNVMLLGAPIVESRLAVFSFLMKDSPSGLFFHHNYVSALLNDLFGIQSRAGCMCAGPYAQYLMGISEELALQYLNALREADGLDRTHLRRVGEYSSHEMLRPGFTRVSIPYFWTDEQVDHLVECIRFVSERAADFIHLYQLNCESGEWHHHKQRTFHARKWLGHVTFTGNGMVVEERKRDMSAPLTSGASLAEAHRLAKESLAAMDKTVVPDGRSAVDDRYAHLRWFVLPIEVAERNKGVSVAYPTLPYQPRQYPEGAGSWQCPEGGEIREHPLSDGIFEHKVAEVELISDAITEDGKQVDDDEASNELDLESHCLPCTSADDGTVQCLLNPSDRGKGSLGEFGTDEEPENAKTLDDWDKRVVVRRRELTAADNSRIPWHQPPLEMYRRVSEAIHGLDMIKEGDKVLVCLSGGKDSLSLLHILHFYQMRCRKNKSTNFELGAITVDPGSTAYNPRPLIDYCRSLNIDYFYEEQDIIGAARKLNNVRSICAFCSRMKRGRLAAAAQLHGWNVLAMGQHLDDVAESFFIAAFQNGNLSTMKAQYKTRDGTLRVIRPLIFVRERALREFAESKGLPVVAENCPACFNQATERHRIKQLLAQQELIFPDLFNSLRSALRPLLLVDSARTDEMRALAIENIVKFNKGKAK</sequence>
<protein>
    <submittedName>
        <fullName evidence="4">tRNA 2-thiocytidine biosynthesis protein ttcA</fullName>
    </submittedName>
</protein>
<evidence type="ECO:0000313" key="5">
    <source>
        <dbReference type="Proteomes" id="UP001331761"/>
    </source>
</evidence>
<dbReference type="InterPro" id="IPR015421">
    <property type="entry name" value="PyrdxlP-dep_Trfase_major"/>
</dbReference>
<dbReference type="Gene3D" id="3.40.50.620">
    <property type="entry name" value="HUPs"/>
    <property type="match status" value="1"/>
</dbReference>
<evidence type="ECO:0000259" key="3">
    <source>
        <dbReference type="Pfam" id="PF01171"/>
    </source>
</evidence>
<keyword evidence="5" id="KW-1185">Reference proteome</keyword>
<dbReference type="Pfam" id="PF01171">
    <property type="entry name" value="ATP_bind_3"/>
    <property type="match status" value="1"/>
</dbReference>
<dbReference type="SUPFAM" id="SSF53383">
    <property type="entry name" value="PLP-dependent transferases"/>
    <property type="match status" value="1"/>
</dbReference>
<dbReference type="InterPro" id="IPR011063">
    <property type="entry name" value="TilS/TtcA_N"/>
</dbReference>
<gene>
    <name evidence="4" type="ORF">GCK32_005564</name>
</gene>
<feature type="region of interest" description="Disordered" evidence="1">
    <location>
        <begin position="1"/>
        <end position="23"/>
    </location>
</feature>
<evidence type="ECO:0000256" key="1">
    <source>
        <dbReference type="SAM" id="MobiDB-lite"/>
    </source>
</evidence>